<dbReference type="EMBL" id="GGEC01078509">
    <property type="protein sequence ID" value="MBX58993.1"/>
    <property type="molecule type" value="Transcribed_RNA"/>
</dbReference>
<evidence type="ECO:0000313" key="1">
    <source>
        <dbReference type="EMBL" id="MBX58993.1"/>
    </source>
</evidence>
<accession>A0A2P2PWH7</accession>
<reference evidence="1" key="1">
    <citation type="submission" date="2018-02" db="EMBL/GenBank/DDBJ databases">
        <title>Rhizophora mucronata_Transcriptome.</title>
        <authorList>
            <person name="Meera S.P."/>
            <person name="Sreeshan A."/>
            <person name="Augustine A."/>
        </authorList>
    </citation>
    <scope>NUCLEOTIDE SEQUENCE</scope>
    <source>
        <tissue evidence="1">Leaf</tissue>
    </source>
</reference>
<dbReference type="AlphaFoldDB" id="A0A2P2PWH7"/>
<sequence length="33" mass="3624">MEWSCGCDVCCGCTLSLPFALYYCGQSLIQCLL</sequence>
<name>A0A2P2PWH7_RHIMU</name>
<organism evidence="1">
    <name type="scientific">Rhizophora mucronata</name>
    <name type="common">Asiatic mangrove</name>
    <dbReference type="NCBI Taxonomy" id="61149"/>
    <lineage>
        <taxon>Eukaryota</taxon>
        <taxon>Viridiplantae</taxon>
        <taxon>Streptophyta</taxon>
        <taxon>Embryophyta</taxon>
        <taxon>Tracheophyta</taxon>
        <taxon>Spermatophyta</taxon>
        <taxon>Magnoliopsida</taxon>
        <taxon>eudicotyledons</taxon>
        <taxon>Gunneridae</taxon>
        <taxon>Pentapetalae</taxon>
        <taxon>rosids</taxon>
        <taxon>fabids</taxon>
        <taxon>Malpighiales</taxon>
        <taxon>Rhizophoraceae</taxon>
        <taxon>Rhizophora</taxon>
    </lineage>
</organism>
<proteinExistence type="predicted"/>
<protein>
    <submittedName>
        <fullName evidence="1">Uncharacterized protein</fullName>
    </submittedName>
</protein>